<evidence type="ECO:0000256" key="3">
    <source>
        <dbReference type="ARBA" id="ARBA00013746"/>
    </source>
</evidence>
<dbReference type="FunFam" id="1.25.10.10:FF:000061">
    <property type="entry name" value="armadillo repeat-containing protein 8 isoform X1"/>
    <property type="match status" value="1"/>
</dbReference>
<evidence type="ECO:0000256" key="7">
    <source>
        <dbReference type="ARBA" id="ARBA00060164"/>
    </source>
</evidence>
<accession>A0A9L0JRG3</accession>
<dbReference type="PROSITE" id="PS50176">
    <property type="entry name" value="ARM_REPEAT"/>
    <property type="match status" value="1"/>
</dbReference>
<reference evidence="10" key="2">
    <citation type="submission" date="2025-08" db="UniProtKB">
        <authorList>
            <consortium name="Ensembl"/>
        </authorList>
    </citation>
    <scope>IDENTIFICATION</scope>
</reference>
<dbReference type="GO" id="GO:0005737">
    <property type="term" value="C:cytoplasm"/>
    <property type="evidence" value="ECO:0007669"/>
    <property type="project" value="UniProtKB-SubCell"/>
</dbReference>
<dbReference type="InterPro" id="IPR038739">
    <property type="entry name" value="ARMC8/Vid28"/>
</dbReference>
<evidence type="ECO:0000256" key="2">
    <source>
        <dbReference type="ARBA" id="ARBA00004496"/>
    </source>
</evidence>
<proteinExistence type="predicted"/>
<evidence type="ECO:0000313" key="10">
    <source>
        <dbReference type="Ensembl" id="ENSEASP00005052572.1"/>
    </source>
</evidence>
<gene>
    <name evidence="10" type="primary">ARMC8</name>
</gene>
<keyword evidence="5" id="KW-0677">Repeat</keyword>
<keyword evidence="4" id="KW-0963">Cytoplasm</keyword>
<dbReference type="SUPFAM" id="SSF48371">
    <property type="entry name" value="ARM repeat"/>
    <property type="match status" value="2"/>
</dbReference>
<keyword evidence="11" id="KW-1185">Reference proteome</keyword>
<dbReference type="Ensembl" id="ENSEAST00005078975.1">
    <property type="protein sequence ID" value="ENSEASP00005052572.1"/>
    <property type="gene ID" value="ENSEASG00005003784.2"/>
</dbReference>
<dbReference type="Gene3D" id="1.25.10.10">
    <property type="entry name" value="Leucine-rich Repeat Variant"/>
    <property type="match status" value="2"/>
</dbReference>
<dbReference type="GeneTree" id="ENSGT00390000003033"/>
<evidence type="ECO:0000256" key="9">
    <source>
        <dbReference type="PROSITE-ProRule" id="PRU00259"/>
    </source>
</evidence>
<reference evidence="10" key="3">
    <citation type="submission" date="2025-09" db="UniProtKB">
        <authorList>
            <consortium name="Ensembl"/>
        </authorList>
    </citation>
    <scope>IDENTIFICATION</scope>
</reference>
<dbReference type="GO" id="GO:0034657">
    <property type="term" value="C:GID complex"/>
    <property type="evidence" value="ECO:0007669"/>
    <property type="project" value="TreeGrafter"/>
</dbReference>
<dbReference type="GO" id="GO:0043161">
    <property type="term" value="P:proteasome-mediated ubiquitin-dependent protein catabolic process"/>
    <property type="evidence" value="ECO:0007669"/>
    <property type="project" value="TreeGrafter"/>
</dbReference>
<name>A0A9L0JRG3_EQUAS</name>
<keyword evidence="6" id="KW-0539">Nucleus</keyword>
<dbReference type="Pfam" id="PF00514">
    <property type="entry name" value="Arm"/>
    <property type="match status" value="1"/>
</dbReference>
<dbReference type="InterPro" id="IPR000225">
    <property type="entry name" value="Armadillo"/>
</dbReference>
<dbReference type="InterPro" id="IPR016024">
    <property type="entry name" value="ARM-type_fold"/>
</dbReference>
<comment type="subunit">
    <text evidence="8">Identified in the CTLH complex that contains GID4, RANBP9 and/or RANBP10, MKLN1, MAEA, RMND5A (or alternatively its paralog RMND5B), GID8, ARMC8, WDR26 and YPEL5. Within this complex, MAEA, RMND5A (or alternatively its paralog RMND5B), GID8, WDR26, and RANBP9 and/or RANBP10 form the catalytic core, while GID4, MKLN1, ARMC8 and YPEL5 have ancillary roles.</text>
</comment>
<evidence type="ECO:0000256" key="4">
    <source>
        <dbReference type="ARBA" id="ARBA00022490"/>
    </source>
</evidence>
<dbReference type="InterPro" id="IPR011989">
    <property type="entry name" value="ARM-like"/>
</dbReference>
<dbReference type="AlphaFoldDB" id="A0A9L0JRG3"/>
<dbReference type="PANTHER" id="PTHR15651:SF7">
    <property type="entry name" value="ARMADILLO REPEAT-CONTAINING PROTEIN 8"/>
    <property type="match status" value="1"/>
</dbReference>
<evidence type="ECO:0000256" key="5">
    <source>
        <dbReference type="ARBA" id="ARBA00022737"/>
    </source>
</evidence>
<dbReference type="FunFam" id="1.25.10.10:FF:000070">
    <property type="entry name" value="armadillo repeat-containing protein 8 isoform X1"/>
    <property type="match status" value="2"/>
</dbReference>
<comment type="subcellular location">
    <subcellularLocation>
        <location evidence="2">Cytoplasm</location>
    </subcellularLocation>
    <subcellularLocation>
        <location evidence="1">Nucleus</location>
    </subcellularLocation>
</comment>
<reference evidence="10 11" key="1">
    <citation type="journal article" date="2020" name="Nat. Commun.">
        <title>Donkey genomes provide new insights into domestication and selection for coat color.</title>
        <authorList>
            <person name="Wang"/>
            <person name="C."/>
            <person name="Li"/>
            <person name="H."/>
            <person name="Guo"/>
            <person name="Y."/>
            <person name="Huang"/>
            <person name="J."/>
            <person name="Sun"/>
            <person name="Y."/>
            <person name="Min"/>
            <person name="J."/>
            <person name="Wang"/>
            <person name="J."/>
            <person name="Fang"/>
            <person name="X."/>
            <person name="Zhao"/>
            <person name="Z."/>
            <person name="Wang"/>
            <person name="S."/>
            <person name="Zhang"/>
            <person name="Y."/>
            <person name="Liu"/>
            <person name="Q."/>
            <person name="Jiang"/>
            <person name="Q."/>
            <person name="Wang"/>
            <person name="X."/>
            <person name="Guo"/>
            <person name="Y."/>
            <person name="Yang"/>
            <person name="C."/>
            <person name="Wang"/>
            <person name="Y."/>
            <person name="Tian"/>
            <person name="F."/>
            <person name="Zhuang"/>
            <person name="G."/>
            <person name="Fan"/>
            <person name="Y."/>
            <person name="Gao"/>
            <person name="Q."/>
            <person name="Li"/>
            <person name="Y."/>
            <person name="Ju"/>
            <person name="Z."/>
            <person name="Li"/>
            <person name="J."/>
            <person name="Li"/>
            <person name="R."/>
            <person name="Hou"/>
            <person name="M."/>
            <person name="Yang"/>
            <person name="G."/>
            <person name="Liu"/>
            <person name="G."/>
            <person name="Liu"/>
            <person name="W."/>
            <person name="Guo"/>
            <person name="J."/>
            <person name="Pan"/>
            <person name="S."/>
            <person name="Fan"/>
            <person name="G."/>
            <person name="Zhang"/>
            <person name="W."/>
            <person name="Zhang"/>
            <person name="R."/>
            <person name="Yu"/>
            <person name="J."/>
            <person name="Zhang"/>
            <person name="X."/>
            <person name="Yin"/>
            <person name="Q."/>
            <person name="Ji"/>
            <person name="C."/>
            <person name="Jin"/>
            <person name="Y."/>
            <person name="Yue"/>
            <person name="G."/>
            <person name="Liu"/>
            <person name="M."/>
            <person name="Xu"/>
            <person name="J."/>
            <person name="Liu"/>
            <person name="S."/>
            <person name="Jordana"/>
            <person name="J."/>
            <person name="Noce"/>
            <person name="A."/>
            <person name="Amills"/>
            <person name="M."/>
            <person name="Wu"/>
            <person name="D.D."/>
            <person name="Li"/>
            <person name="S."/>
            <person name="Zhou"/>
            <person name="X. and Zhong"/>
            <person name="J."/>
        </authorList>
    </citation>
    <scope>NUCLEOTIDE SEQUENCE [LARGE SCALE GENOMIC DNA]</scope>
</reference>
<sequence>MACLLETPIRMSVLSEVTASSRHYVDRLFDPDPQKVLQGVIDMKNAVIGNNKQKANLIVLGAVPRLLYLLQQETSSTELKTECAVVLGSLAMGTENNVKSLLDCHIIPALLQGLLSPDLKFIEACLRCLRTIFTSPVTPEELLYTGPDHQTILFNHGAVQNIAHLLTSVSYKVRMQALKCFSVLAFENPQVSMTLVNVLVDGELLPQIFVKMLQRDKPIEMQLTSAKCLTYMCRAGAIRTDDSCIVLKTLPCLVRMCSKERLLEERVEGAETLAYLIEPDVELQRIASITDHLIAMLADYFKYPSSVSAITDIKRLDHDLKHAHELRQAAFKLYASLGANDEDIRKKIIETENMMDRIVTGLSESSVKVRLAAVRCLHSLSRSVQQLRTSFQDHAVWKPLMKVLQNAPDEILVVASSMLCNLLLEFSPSKEPILESGAVELLCGLTQSENPALRVNGIWALMNMAFQAEQKIKADILRSLSTEQLFRLLSDSDLNVLMKTLGLLRNLLSTRPHIDKIMSTHGKQIMQAVTLILEGEHNIEVKEQTLCILANIADGTTAKELIMTNDDILQKIKYYMGHSHVKLQLAAMFCISNLVWNEEEGSQERQDKLRDMGIVDILHKLSQSPDSNLCDKAKMALQQYLA</sequence>
<evidence type="ECO:0000256" key="1">
    <source>
        <dbReference type="ARBA" id="ARBA00004123"/>
    </source>
</evidence>
<dbReference type="PANTHER" id="PTHR15651">
    <property type="entry name" value="ARMADILLO REPEAT-CONTAINING PROTEIN 8"/>
    <property type="match status" value="1"/>
</dbReference>
<dbReference type="Proteomes" id="UP000694387">
    <property type="component" value="Chromosome 21"/>
</dbReference>
<evidence type="ECO:0000256" key="6">
    <source>
        <dbReference type="ARBA" id="ARBA00023242"/>
    </source>
</evidence>
<dbReference type="GO" id="GO:0005634">
    <property type="term" value="C:nucleus"/>
    <property type="evidence" value="ECO:0007669"/>
    <property type="project" value="UniProtKB-SubCell"/>
</dbReference>
<evidence type="ECO:0000313" key="11">
    <source>
        <dbReference type="Proteomes" id="UP000694387"/>
    </source>
</evidence>
<organism evidence="10 11">
    <name type="scientific">Equus asinus</name>
    <name type="common">Donkey</name>
    <name type="synonym">Equus africanus asinus</name>
    <dbReference type="NCBI Taxonomy" id="9793"/>
    <lineage>
        <taxon>Eukaryota</taxon>
        <taxon>Metazoa</taxon>
        <taxon>Chordata</taxon>
        <taxon>Craniata</taxon>
        <taxon>Vertebrata</taxon>
        <taxon>Euteleostomi</taxon>
        <taxon>Mammalia</taxon>
        <taxon>Eutheria</taxon>
        <taxon>Laurasiatheria</taxon>
        <taxon>Perissodactyla</taxon>
        <taxon>Equidae</taxon>
        <taxon>Equus</taxon>
    </lineage>
</organism>
<comment type="function">
    <text evidence="7">Component of the CTLH E3 ubiquitin-protein ligase complex that selectively accepts ubiquitin from UBE2H and mediates ubiquitination and subsequent proteasomal degradation of the transcription factor HBP1.</text>
</comment>
<dbReference type="SMART" id="SM00185">
    <property type="entry name" value="ARM"/>
    <property type="match status" value="9"/>
</dbReference>
<feature type="repeat" description="ARM" evidence="9">
    <location>
        <begin position="61"/>
        <end position="97"/>
    </location>
</feature>
<protein>
    <recommendedName>
        <fullName evidence="3">Armadillo repeat-containing protein 8</fullName>
    </recommendedName>
</protein>
<evidence type="ECO:0000256" key="8">
    <source>
        <dbReference type="ARBA" id="ARBA00063944"/>
    </source>
</evidence>